<feature type="domain" description="Xylanolytic transcriptional activator regulatory" evidence="6">
    <location>
        <begin position="1"/>
        <end position="66"/>
    </location>
</feature>
<feature type="compositionally biased region" description="Low complexity" evidence="5">
    <location>
        <begin position="294"/>
        <end position="306"/>
    </location>
</feature>
<proteinExistence type="predicted"/>
<dbReference type="AlphaFoldDB" id="A0A1V6PLT1"/>
<evidence type="ECO:0000313" key="7">
    <source>
        <dbReference type="EMBL" id="OQD77873.1"/>
    </source>
</evidence>
<feature type="region of interest" description="Disordered" evidence="5">
    <location>
        <begin position="285"/>
        <end position="306"/>
    </location>
</feature>
<dbReference type="CDD" id="cd12148">
    <property type="entry name" value="fungal_TF_MHR"/>
    <property type="match status" value="1"/>
</dbReference>
<keyword evidence="4" id="KW-0539">Nucleus</keyword>
<dbReference type="EMBL" id="MDYL01000002">
    <property type="protein sequence ID" value="OQD77873.1"/>
    <property type="molecule type" value="Genomic_DNA"/>
</dbReference>
<dbReference type="PANTHER" id="PTHR31001:SF81">
    <property type="entry name" value="ZN(II)2CYS6 TRANSCRIPTION FACTOR"/>
    <property type="match status" value="1"/>
</dbReference>
<comment type="caution">
    <text evidence="7">The sequence shown here is derived from an EMBL/GenBank/DDBJ whole genome shotgun (WGS) entry which is preliminary data.</text>
</comment>
<organism evidence="7 8">
    <name type="scientific">Penicillium decumbens</name>
    <dbReference type="NCBI Taxonomy" id="69771"/>
    <lineage>
        <taxon>Eukaryota</taxon>
        <taxon>Fungi</taxon>
        <taxon>Dikarya</taxon>
        <taxon>Ascomycota</taxon>
        <taxon>Pezizomycotina</taxon>
        <taxon>Eurotiomycetes</taxon>
        <taxon>Eurotiomycetidae</taxon>
        <taxon>Eurotiales</taxon>
        <taxon>Aspergillaceae</taxon>
        <taxon>Penicillium</taxon>
    </lineage>
</organism>
<evidence type="ECO:0000313" key="8">
    <source>
        <dbReference type="Proteomes" id="UP000191522"/>
    </source>
</evidence>
<comment type="subcellular location">
    <subcellularLocation>
        <location evidence="1">Nucleus</location>
    </subcellularLocation>
</comment>
<dbReference type="GO" id="GO:0008270">
    <property type="term" value="F:zinc ion binding"/>
    <property type="evidence" value="ECO:0007669"/>
    <property type="project" value="InterPro"/>
</dbReference>
<accession>A0A1V6PLT1</accession>
<dbReference type="InterPro" id="IPR007219">
    <property type="entry name" value="XnlR_reg_dom"/>
</dbReference>
<gene>
    <name evidence="7" type="ORF">PENDEC_c002G03213</name>
</gene>
<reference evidence="8" key="1">
    <citation type="journal article" date="2017" name="Nat. Microbiol.">
        <title>Global analysis of biosynthetic gene clusters reveals vast potential of secondary metabolite production in Penicillium species.</title>
        <authorList>
            <person name="Nielsen J.C."/>
            <person name="Grijseels S."/>
            <person name="Prigent S."/>
            <person name="Ji B."/>
            <person name="Dainat J."/>
            <person name="Nielsen K.F."/>
            <person name="Frisvad J.C."/>
            <person name="Workman M."/>
            <person name="Nielsen J."/>
        </authorList>
    </citation>
    <scope>NUCLEOTIDE SEQUENCE [LARGE SCALE GENOMIC DNA]</scope>
    <source>
        <strain evidence="8">IBT 11843</strain>
    </source>
</reference>
<dbReference type="STRING" id="69771.A0A1V6PLT1"/>
<dbReference type="Pfam" id="PF04082">
    <property type="entry name" value="Fungal_trans"/>
    <property type="match status" value="1"/>
</dbReference>
<evidence type="ECO:0000256" key="4">
    <source>
        <dbReference type="ARBA" id="ARBA00023242"/>
    </source>
</evidence>
<evidence type="ECO:0000256" key="5">
    <source>
        <dbReference type="SAM" id="MobiDB-lite"/>
    </source>
</evidence>
<dbReference type="OrthoDB" id="424974at2759"/>
<evidence type="ECO:0000256" key="2">
    <source>
        <dbReference type="ARBA" id="ARBA00023015"/>
    </source>
</evidence>
<evidence type="ECO:0000259" key="6">
    <source>
        <dbReference type="Pfam" id="PF04082"/>
    </source>
</evidence>
<evidence type="ECO:0000256" key="3">
    <source>
        <dbReference type="ARBA" id="ARBA00023163"/>
    </source>
</evidence>
<dbReference type="GO" id="GO:0006351">
    <property type="term" value="P:DNA-templated transcription"/>
    <property type="evidence" value="ECO:0007669"/>
    <property type="project" value="InterPro"/>
</dbReference>
<keyword evidence="3" id="KW-0804">Transcription</keyword>
<dbReference type="PANTHER" id="PTHR31001">
    <property type="entry name" value="UNCHARACTERIZED TRANSCRIPTIONAL REGULATORY PROTEIN"/>
    <property type="match status" value="1"/>
</dbReference>
<dbReference type="InterPro" id="IPR050613">
    <property type="entry name" value="Sec_Metabolite_Reg"/>
</dbReference>
<evidence type="ECO:0000256" key="1">
    <source>
        <dbReference type="ARBA" id="ARBA00004123"/>
    </source>
</evidence>
<protein>
    <recommendedName>
        <fullName evidence="6">Xylanolytic transcriptional activator regulatory domain-containing protein</fullName>
    </recommendedName>
</protein>
<dbReference type="Proteomes" id="UP000191522">
    <property type="component" value="Unassembled WGS sequence"/>
</dbReference>
<sequence length="407" mass="45928">MVIRLAQSMGLHRDPSLISSLVPEESEIRRRLFHAIAGQETALSVMFGRPNGLGFFDCALPRDISDAELFGVKAPATVHPHEISYNRYAWELMEITRDLWYQSLPPSPSFQLPGLSLQDLNDQEEKVHYVQALILHIIVNHNVLVLYRRPLLSDSHPEAAEPCIEAAIAVAEGWKILQDSFPKIARIAWMQWFRAFHAALICLVALRARETKSHLKARAFNSWRSCIRIFSRIQDQNDSIRFCWRALSRLDNVAKRTVNIRRRLPVQDLPRRNIQDTSSVLRIGSSTSREVGSEENSNSSPAPSAGQEIEDADIFFPEANGESSLTQAVSTGSQDTYNIDGYDNEYNDLLLDCGQAFDSYMTHVPLPDEALGMQPLTDSAQYNIFDLDVANWPFWLTADQTATGQAE</sequence>
<name>A0A1V6PLT1_PENDC</name>
<dbReference type="GO" id="GO:0003677">
    <property type="term" value="F:DNA binding"/>
    <property type="evidence" value="ECO:0007669"/>
    <property type="project" value="InterPro"/>
</dbReference>
<keyword evidence="8" id="KW-1185">Reference proteome</keyword>
<dbReference type="GO" id="GO:0005634">
    <property type="term" value="C:nucleus"/>
    <property type="evidence" value="ECO:0007669"/>
    <property type="project" value="UniProtKB-SubCell"/>
</dbReference>
<keyword evidence="2" id="KW-0805">Transcription regulation</keyword>